<gene>
    <name evidence="3" type="ORF">SLS63_008483</name>
</gene>
<evidence type="ECO:0000313" key="3">
    <source>
        <dbReference type="EMBL" id="KAK7724789.1"/>
    </source>
</evidence>
<organism evidence="3 4">
    <name type="scientific">Diaporthe eres</name>
    <name type="common">Phomopsis oblonga</name>
    <dbReference type="NCBI Taxonomy" id="83184"/>
    <lineage>
        <taxon>Eukaryota</taxon>
        <taxon>Fungi</taxon>
        <taxon>Dikarya</taxon>
        <taxon>Ascomycota</taxon>
        <taxon>Pezizomycotina</taxon>
        <taxon>Sordariomycetes</taxon>
        <taxon>Sordariomycetidae</taxon>
        <taxon>Diaporthales</taxon>
        <taxon>Diaporthaceae</taxon>
        <taxon>Diaporthe</taxon>
        <taxon>Diaporthe eres species complex</taxon>
    </lineage>
</organism>
<keyword evidence="4" id="KW-1185">Reference proteome</keyword>
<feature type="domain" description="Xylanolytic transcriptional activator regulatory" evidence="2">
    <location>
        <begin position="96"/>
        <end position="167"/>
    </location>
</feature>
<evidence type="ECO:0000256" key="1">
    <source>
        <dbReference type="ARBA" id="ARBA00023242"/>
    </source>
</evidence>
<dbReference type="Proteomes" id="UP001430848">
    <property type="component" value="Unassembled WGS sequence"/>
</dbReference>
<keyword evidence="1" id="KW-0539">Nucleus</keyword>
<dbReference type="InterPro" id="IPR007219">
    <property type="entry name" value="XnlR_reg_dom"/>
</dbReference>
<sequence length="513" mass="57181">MRDFSDICLQVYFSETFSEMDFIIVNAGLYSLFGDYSHHVPSEEKHTYLGHADTCLVNLETTLSSLPLHLPATSDAVTALLFGAWHAIELSKPYLSWALSNKASELCQTLNYHRMPDTDNGDDAKFKKFLFWTNYFLDKSLSLRLGRASTIPDWDITTYRPSTSDPCKEPGMAYYVLWVESARCQGNIYQLLYSPEAVAQPDYVRQARAQLLVDNLRTLEGATQETHKKWIQISKENAGKDLMDFFATSDDILRLSLLTLVLRAAPQAAGASTTFSPGCTEAARAALHRHQDCMAIIEKSSVDFLPTYVHWTLLFAPFIPFIVVFCQVIETQDKADLDRLGAFVASIQPATASSDAAAKLHRLFQVLHGVAARYVELSARHGDGQTKITEERGMYLRLLCAQSPGENSGSDHHGQGLAHDLSGKPMQGADVAGISTAAEEHAVPILMNPMMRMSHGAQLEEWFYSNQALMESFQAFPDEFATEEGDDMEMFEVDRRKPPKAIAEDIYGDSADV</sequence>
<accession>A0ABR1P2L3</accession>
<reference evidence="3 4" key="1">
    <citation type="submission" date="2024-02" db="EMBL/GenBank/DDBJ databases">
        <title>De novo assembly and annotation of 12 fungi associated with fruit tree decline syndrome in Ontario, Canada.</title>
        <authorList>
            <person name="Sulman M."/>
            <person name="Ellouze W."/>
            <person name="Ilyukhin E."/>
        </authorList>
    </citation>
    <scope>NUCLEOTIDE SEQUENCE [LARGE SCALE GENOMIC DNA]</scope>
    <source>
        <strain evidence="3 4">M169</strain>
    </source>
</reference>
<name>A0ABR1P2L3_DIAER</name>
<dbReference type="SMART" id="SM00906">
    <property type="entry name" value="Fungal_trans"/>
    <property type="match status" value="1"/>
</dbReference>
<dbReference type="PANTHER" id="PTHR46910">
    <property type="entry name" value="TRANSCRIPTION FACTOR PDR1"/>
    <property type="match status" value="1"/>
</dbReference>
<dbReference type="InterPro" id="IPR050987">
    <property type="entry name" value="AtrR-like"/>
</dbReference>
<dbReference type="PANTHER" id="PTHR46910:SF5">
    <property type="entry name" value="ZN(II)2CYS6 TRANSCRIPTION FACTOR (EUROFUNG)"/>
    <property type="match status" value="1"/>
</dbReference>
<dbReference type="EMBL" id="JAKNSF020000054">
    <property type="protein sequence ID" value="KAK7724789.1"/>
    <property type="molecule type" value="Genomic_DNA"/>
</dbReference>
<evidence type="ECO:0000259" key="2">
    <source>
        <dbReference type="SMART" id="SM00906"/>
    </source>
</evidence>
<evidence type="ECO:0000313" key="4">
    <source>
        <dbReference type="Proteomes" id="UP001430848"/>
    </source>
</evidence>
<dbReference type="CDD" id="cd12148">
    <property type="entry name" value="fungal_TF_MHR"/>
    <property type="match status" value="1"/>
</dbReference>
<proteinExistence type="predicted"/>
<dbReference type="Pfam" id="PF04082">
    <property type="entry name" value="Fungal_trans"/>
    <property type="match status" value="1"/>
</dbReference>
<protein>
    <recommendedName>
        <fullName evidence="2">Xylanolytic transcriptional activator regulatory domain-containing protein</fullName>
    </recommendedName>
</protein>
<comment type="caution">
    <text evidence="3">The sequence shown here is derived from an EMBL/GenBank/DDBJ whole genome shotgun (WGS) entry which is preliminary data.</text>
</comment>